<gene>
    <name evidence="1" type="ORF">LCGC14_3095410</name>
</gene>
<protein>
    <recommendedName>
        <fullName evidence="2">Phage portal protein</fullName>
    </recommendedName>
</protein>
<dbReference type="InterPro" id="IPR006944">
    <property type="entry name" value="Phage/GTA_portal"/>
</dbReference>
<proteinExistence type="predicted"/>
<dbReference type="EMBL" id="LAZR01066538">
    <property type="protein sequence ID" value="KKK53376.1"/>
    <property type="molecule type" value="Genomic_DNA"/>
</dbReference>
<comment type="caution">
    <text evidence="1">The sequence shown here is derived from an EMBL/GenBank/DDBJ whole genome shotgun (WGS) entry which is preliminary data.</text>
</comment>
<feature type="non-terminal residue" evidence="1">
    <location>
        <position position="346"/>
    </location>
</feature>
<dbReference type="Pfam" id="PF04860">
    <property type="entry name" value="Phage_portal"/>
    <property type="match status" value="1"/>
</dbReference>
<name>A0A0F8YZM5_9ZZZZ</name>
<accession>A0A0F8YZM5</accession>
<sequence length="346" mass="38315">YEWWPNNVFVANLLDTQIILMMENPSSHRVDGFSPMEALKATIDADLEARDFNKRMVAQTSPVGMLNIGENAGTNVVDAFRVYWDAEVAGNKQMAIVGGVKNPQFIGMGQTARDMQYMQWQVYLLRKIAAVFGIAPQDLGVTFDINRANASVQQELSEDRGFKPLLRLIEEQFNTKVIADFTQTKAKQLYAAGDIDMQTLRLAIALTHVNPRDHTDVFVKLHSANILNLAFKFRMRSAKSTRDQADYNLRALAGIPWRTPNEIRAEDGDGPVEGGDQVVIASVADASPKPYPLARVPNNVSYETVSEQPEAEPNQPLAWPLSFHGGLGYSKYNPQTAGAELGTGMV</sequence>
<feature type="non-terminal residue" evidence="1">
    <location>
        <position position="1"/>
    </location>
</feature>
<organism evidence="1">
    <name type="scientific">marine sediment metagenome</name>
    <dbReference type="NCBI Taxonomy" id="412755"/>
    <lineage>
        <taxon>unclassified sequences</taxon>
        <taxon>metagenomes</taxon>
        <taxon>ecological metagenomes</taxon>
    </lineage>
</organism>
<reference evidence="1" key="1">
    <citation type="journal article" date="2015" name="Nature">
        <title>Complex archaea that bridge the gap between prokaryotes and eukaryotes.</title>
        <authorList>
            <person name="Spang A."/>
            <person name="Saw J.H."/>
            <person name="Jorgensen S.L."/>
            <person name="Zaremba-Niedzwiedzka K."/>
            <person name="Martijn J."/>
            <person name="Lind A.E."/>
            <person name="van Eijk R."/>
            <person name="Schleper C."/>
            <person name="Guy L."/>
            <person name="Ettema T.J."/>
        </authorList>
    </citation>
    <scope>NUCLEOTIDE SEQUENCE</scope>
</reference>
<evidence type="ECO:0000313" key="1">
    <source>
        <dbReference type="EMBL" id="KKK53376.1"/>
    </source>
</evidence>
<evidence type="ECO:0008006" key="2">
    <source>
        <dbReference type="Google" id="ProtNLM"/>
    </source>
</evidence>
<dbReference type="AlphaFoldDB" id="A0A0F8YZM5"/>